<dbReference type="EMBL" id="JACEFO010001753">
    <property type="protein sequence ID" value="KAF8711353.1"/>
    <property type="molecule type" value="Genomic_DNA"/>
</dbReference>
<reference evidence="2" key="1">
    <citation type="submission" date="2020-07" db="EMBL/GenBank/DDBJ databases">
        <title>Genome sequence and genetic diversity analysis of an under-domesticated orphan crop, white fonio (Digitaria exilis).</title>
        <authorList>
            <person name="Bennetzen J.L."/>
            <person name="Chen S."/>
            <person name="Ma X."/>
            <person name="Wang X."/>
            <person name="Yssel A.E.J."/>
            <person name="Chaluvadi S.R."/>
            <person name="Johnson M."/>
            <person name="Gangashetty P."/>
            <person name="Hamidou F."/>
            <person name="Sanogo M.D."/>
            <person name="Zwaenepoel A."/>
            <person name="Wallace J."/>
            <person name="Van De Peer Y."/>
            <person name="Van Deynze A."/>
        </authorList>
    </citation>
    <scope>NUCLEOTIDE SEQUENCE</scope>
    <source>
        <tissue evidence="2">Leaves</tissue>
    </source>
</reference>
<proteinExistence type="predicted"/>
<dbReference type="OrthoDB" id="694615at2759"/>
<protein>
    <submittedName>
        <fullName evidence="2">Uncharacterized protein</fullName>
    </submittedName>
</protein>
<evidence type="ECO:0000313" key="3">
    <source>
        <dbReference type="Proteomes" id="UP000636709"/>
    </source>
</evidence>
<evidence type="ECO:0000256" key="1">
    <source>
        <dbReference type="SAM" id="MobiDB-lite"/>
    </source>
</evidence>
<keyword evidence="3" id="KW-1185">Reference proteome</keyword>
<evidence type="ECO:0000313" key="2">
    <source>
        <dbReference type="EMBL" id="KAF8711353.1"/>
    </source>
</evidence>
<name>A0A835BUA3_9POAL</name>
<dbReference type="Proteomes" id="UP000636709">
    <property type="component" value="Unassembled WGS sequence"/>
</dbReference>
<sequence length="177" mass="19443">MPCTLSPSCFKQLSLLLCDLDTIVTSYVANGSIRLYLASIVVDLEEQASRTPNFIDPLPGPLVPYFDSEDDEEVQEIPKPPSSSARKRRRKMMKEPLDVAFLRRSSRLNKDQGLLDNAHADVVVGYPGVYTTQVEASSVIVPFLDVDTMQGIDGFIQIQPEGVSAAALLKLDAEADE</sequence>
<comment type="caution">
    <text evidence="2">The sequence shown here is derived from an EMBL/GenBank/DDBJ whole genome shotgun (WGS) entry which is preliminary data.</text>
</comment>
<dbReference type="AlphaFoldDB" id="A0A835BUA3"/>
<feature type="region of interest" description="Disordered" evidence="1">
    <location>
        <begin position="69"/>
        <end position="89"/>
    </location>
</feature>
<organism evidence="2 3">
    <name type="scientific">Digitaria exilis</name>
    <dbReference type="NCBI Taxonomy" id="1010633"/>
    <lineage>
        <taxon>Eukaryota</taxon>
        <taxon>Viridiplantae</taxon>
        <taxon>Streptophyta</taxon>
        <taxon>Embryophyta</taxon>
        <taxon>Tracheophyta</taxon>
        <taxon>Spermatophyta</taxon>
        <taxon>Magnoliopsida</taxon>
        <taxon>Liliopsida</taxon>
        <taxon>Poales</taxon>
        <taxon>Poaceae</taxon>
        <taxon>PACMAD clade</taxon>
        <taxon>Panicoideae</taxon>
        <taxon>Panicodae</taxon>
        <taxon>Paniceae</taxon>
        <taxon>Anthephorinae</taxon>
        <taxon>Digitaria</taxon>
    </lineage>
</organism>
<gene>
    <name evidence="2" type="ORF">HU200_029382</name>
</gene>
<accession>A0A835BUA3</accession>